<accession>A0A6M0CS05</accession>
<dbReference type="RefSeq" id="WP_164033561.1">
    <property type="nucleotide sequence ID" value="NZ_JAABOQ010000007.1"/>
</dbReference>
<evidence type="ECO:0000313" key="3">
    <source>
        <dbReference type="Proteomes" id="UP000474296"/>
    </source>
</evidence>
<dbReference type="AlphaFoldDB" id="A0A6M0CS05"/>
<evidence type="ECO:0008006" key="4">
    <source>
        <dbReference type="Google" id="ProtNLM"/>
    </source>
</evidence>
<protein>
    <recommendedName>
        <fullName evidence="4">DoxX family protein</fullName>
    </recommendedName>
</protein>
<proteinExistence type="predicted"/>
<keyword evidence="1" id="KW-0472">Membrane</keyword>
<dbReference type="Proteomes" id="UP000474296">
    <property type="component" value="Unassembled WGS sequence"/>
</dbReference>
<feature type="transmembrane region" description="Helical" evidence="1">
    <location>
        <begin position="68"/>
        <end position="91"/>
    </location>
</feature>
<gene>
    <name evidence="2" type="ORF">GWK10_16830</name>
</gene>
<keyword evidence="3" id="KW-1185">Reference proteome</keyword>
<name>A0A6M0CS05_9FLAO</name>
<feature type="transmembrane region" description="Helical" evidence="1">
    <location>
        <begin position="256"/>
        <end position="274"/>
    </location>
</feature>
<keyword evidence="1" id="KW-0812">Transmembrane</keyword>
<feature type="transmembrane region" description="Helical" evidence="1">
    <location>
        <begin position="160"/>
        <end position="177"/>
    </location>
</feature>
<dbReference type="EMBL" id="JAABOQ010000007">
    <property type="protein sequence ID" value="NER18884.1"/>
    <property type="molecule type" value="Genomic_DNA"/>
</dbReference>
<organism evidence="2 3">
    <name type="scientific">Spongiivirga citrea</name>
    <dbReference type="NCBI Taxonomy" id="1481457"/>
    <lineage>
        <taxon>Bacteria</taxon>
        <taxon>Pseudomonadati</taxon>
        <taxon>Bacteroidota</taxon>
        <taxon>Flavobacteriia</taxon>
        <taxon>Flavobacteriales</taxon>
        <taxon>Flavobacteriaceae</taxon>
        <taxon>Spongiivirga</taxon>
    </lineage>
</organism>
<evidence type="ECO:0000256" key="1">
    <source>
        <dbReference type="SAM" id="Phobius"/>
    </source>
</evidence>
<feature type="transmembrane region" description="Helical" evidence="1">
    <location>
        <begin position="209"/>
        <end position="230"/>
    </location>
</feature>
<feature type="transmembrane region" description="Helical" evidence="1">
    <location>
        <begin position="184"/>
        <end position="203"/>
    </location>
</feature>
<comment type="caution">
    <text evidence="2">The sequence shown here is derived from an EMBL/GenBank/DDBJ whole genome shotgun (WGS) entry which is preliminary data.</text>
</comment>
<sequence length="412" mass="48048">MLLSQEYRSDWNATTKITFRFIFSYVMLYIILMFLSSSLESVIVSIGKGLLGINYEFVANGRGSGDTTFAYVTLFINLVGALIIGTIWSILDRKRPAYNKLFYWFLVIVRIYLVLFMFFYGFVKVFKVQFPSPSLMRLLQPLGDFSPMGLAWTYMGYSKGFNLFAGGMEVLGGLLLIPRRTQTLGALVVMGVMLQVAVMNFMFDIPVKIFSVHLILFAAIIFMTDARRFINVFITNKETRTYQYYNPIDDKLYHKVIFWLKIGLTVLIFAGLSWQMHETEKSRGDLREKPALYGIWEAHTFIKNNDTLPPLITDEKRWRYLVVDFKDRASAKMMNGGVTSFNFEIDTTSKKLTIDNREDGHYFSYERKGKNALILDGSFYYDSLKIHFVRKDHKFELRNRGFHWINEYPRNK</sequence>
<feature type="transmembrane region" description="Helical" evidence="1">
    <location>
        <begin position="21"/>
        <end position="48"/>
    </location>
</feature>
<evidence type="ECO:0000313" key="2">
    <source>
        <dbReference type="EMBL" id="NER18884.1"/>
    </source>
</evidence>
<keyword evidence="1" id="KW-1133">Transmembrane helix</keyword>
<reference evidence="2 3" key="1">
    <citation type="submission" date="2020-01" db="EMBL/GenBank/DDBJ databases">
        <title>Spongiivirga citrea KCTC 32990T.</title>
        <authorList>
            <person name="Wang G."/>
        </authorList>
    </citation>
    <scope>NUCLEOTIDE SEQUENCE [LARGE SCALE GENOMIC DNA]</scope>
    <source>
        <strain evidence="2 3">KCTC 32990</strain>
    </source>
</reference>
<feature type="transmembrane region" description="Helical" evidence="1">
    <location>
        <begin position="103"/>
        <end position="123"/>
    </location>
</feature>